<evidence type="ECO:0000313" key="2">
    <source>
        <dbReference type="Proteomes" id="UP000037035"/>
    </source>
</evidence>
<reference evidence="1 2" key="1">
    <citation type="submission" date="2015-08" db="EMBL/GenBank/DDBJ databases">
        <title>Next Generation Sequencing and Analysis of the Genome of Puccinia sorghi L Schw, the Causal Agent of Maize Common Rust.</title>
        <authorList>
            <person name="Rochi L."/>
            <person name="Burguener G."/>
            <person name="Darino M."/>
            <person name="Turjanski A."/>
            <person name="Kreff E."/>
            <person name="Dieguez M.J."/>
            <person name="Sacco F."/>
        </authorList>
    </citation>
    <scope>NUCLEOTIDE SEQUENCE [LARGE SCALE GENOMIC DNA]</scope>
    <source>
        <strain evidence="1 2">RO10H11247</strain>
    </source>
</reference>
<organism evidence="1 2">
    <name type="scientific">Puccinia sorghi</name>
    <dbReference type="NCBI Taxonomy" id="27349"/>
    <lineage>
        <taxon>Eukaryota</taxon>
        <taxon>Fungi</taxon>
        <taxon>Dikarya</taxon>
        <taxon>Basidiomycota</taxon>
        <taxon>Pucciniomycotina</taxon>
        <taxon>Pucciniomycetes</taxon>
        <taxon>Pucciniales</taxon>
        <taxon>Pucciniaceae</taxon>
        <taxon>Puccinia</taxon>
    </lineage>
</organism>
<sequence>MRNPTIRCLFDWCPINGIGEYRGTLTKRDHGCTKYFIFCTRE</sequence>
<dbReference type="AlphaFoldDB" id="A0A0L6UKV2"/>
<protein>
    <submittedName>
        <fullName evidence="1">Uncharacterized protein</fullName>
    </submittedName>
</protein>
<accession>A0A0L6UKV2</accession>
<keyword evidence="2" id="KW-1185">Reference proteome</keyword>
<feature type="non-terminal residue" evidence="1">
    <location>
        <position position="42"/>
    </location>
</feature>
<evidence type="ECO:0000313" key="1">
    <source>
        <dbReference type="EMBL" id="KNZ48435.1"/>
    </source>
</evidence>
<dbReference type="VEuPathDB" id="FungiDB:VP01_5678g2"/>
<gene>
    <name evidence="1" type="ORF">VP01_5678g2</name>
</gene>
<dbReference type="EMBL" id="LAVV01010916">
    <property type="protein sequence ID" value="KNZ48435.1"/>
    <property type="molecule type" value="Genomic_DNA"/>
</dbReference>
<name>A0A0L6UKV2_9BASI</name>
<proteinExistence type="predicted"/>
<dbReference type="Proteomes" id="UP000037035">
    <property type="component" value="Unassembled WGS sequence"/>
</dbReference>
<comment type="caution">
    <text evidence="1">The sequence shown here is derived from an EMBL/GenBank/DDBJ whole genome shotgun (WGS) entry which is preliminary data.</text>
</comment>